<dbReference type="SMART" id="SM00591">
    <property type="entry name" value="RWD"/>
    <property type="match status" value="1"/>
</dbReference>
<feature type="domain" description="RWD" evidence="2">
    <location>
        <begin position="14"/>
        <end position="133"/>
    </location>
</feature>
<dbReference type="Gene3D" id="3.10.110.10">
    <property type="entry name" value="Ubiquitin Conjugating Enzyme"/>
    <property type="match status" value="1"/>
</dbReference>
<dbReference type="Pfam" id="PF05773">
    <property type="entry name" value="RWD"/>
    <property type="match status" value="1"/>
</dbReference>
<dbReference type="Gene3D" id="6.20.400.10">
    <property type="match status" value="1"/>
</dbReference>
<dbReference type="Pfam" id="PF16543">
    <property type="entry name" value="DFRP_C"/>
    <property type="match status" value="1"/>
</dbReference>
<accession>A0A5B8MYY8</accession>
<evidence type="ECO:0000256" key="1">
    <source>
        <dbReference type="SAM" id="MobiDB-lite"/>
    </source>
</evidence>
<reference evidence="3 4" key="1">
    <citation type="submission" date="2018-07" db="EMBL/GenBank/DDBJ databases">
        <title>The complete nuclear genome of the prasinophyte Chloropicon primus (CCMP1205).</title>
        <authorList>
            <person name="Pombert J.-F."/>
            <person name="Otis C."/>
            <person name="Turmel M."/>
            <person name="Lemieux C."/>
        </authorList>
    </citation>
    <scope>NUCLEOTIDE SEQUENCE [LARGE SCALE GENOMIC DNA]</scope>
    <source>
        <strain evidence="3 4">CCMP1205</strain>
    </source>
</reference>
<name>A0A5B8MYY8_9CHLO</name>
<dbReference type="PANTHER" id="PTHR12292">
    <property type="entry name" value="RWD DOMAIN-CONTAINING PROTEIN"/>
    <property type="match status" value="1"/>
</dbReference>
<protein>
    <submittedName>
        <fullName evidence="3">RWD domain-containing protein</fullName>
    </submittedName>
</protein>
<gene>
    <name evidence="3" type="ORF">A3770_14p72480</name>
</gene>
<keyword evidence="4" id="KW-1185">Reference proteome</keyword>
<organism evidence="3 4">
    <name type="scientific">Chloropicon primus</name>
    <dbReference type="NCBI Taxonomy" id="1764295"/>
    <lineage>
        <taxon>Eukaryota</taxon>
        <taxon>Viridiplantae</taxon>
        <taxon>Chlorophyta</taxon>
        <taxon>Chloropicophyceae</taxon>
        <taxon>Chloropicales</taxon>
        <taxon>Chloropicaceae</taxon>
        <taxon>Chloropicon</taxon>
    </lineage>
</organism>
<dbReference type="STRING" id="1764295.A0A5B8MYY8"/>
<dbReference type="InterPro" id="IPR032378">
    <property type="entry name" value="ZC3H15/TMA46_C"/>
</dbReference>
<evidence type="ECO:0000313" key="3">
    <source>
        <dbReference type="EMBL" id="QDZ24730.1"/>
    </source>
</evidence>
<feature type="region of interest" description="Disordered" evidence="1">
    <location>
        <begin position="138"/>
        <end position="228"/>
    </location>
</feature>
<dbReference type="EMBL" id="CP031047">
    <property type="protein sequence ID" value="QDZ24730.1"/>
    <property type="molecule type" value="Genomic_DNA"/>
</dbReference>
<dbReference type="OrthoDB" id="277175at2759"/>
<evidence type="ECO:0000313" key="4">
    <source>
        <dbReference type="Proteomes" id="UP000316726"/>
    </source>
</evidence>
<evidence type="ECO:0000259" key="2">
    <source>
        <dbReference type="PROSITE" id="PS50908"/>
    </source>
</evidence>
<feature type="compositionally biased region" description="Acidic residues" evidence="1">
    <location>
        <begin position="212"/>
        <end position="228"/>
    </location>
</feature>
<dbReference type="CDD" id="cd23823">
    <property type="entry name" value="RWD_GCN2"/>
    <property type="match status" value="1"/>
</dbReference>
<dbReference type="Proteomes" id="UP000316726">
    <property type="component" value="Chromosome 14"/>
</dbReference>
<dbReference type="AlphaFoldDB" id="A0A5B8MYY8"/>
<dbReference type="InterPro" id="IPR040213">
    <property type="entry name" value="GIR2-like"/>
</dbReference>
<sequence>MAREQEEYDMEQEMELEALQAILMDDIVELSDADREELRLDDVGITGKCYRIKVEAVEDAEPNTFPPVLGLVFAHTEKYPDEPPFLKLESMSSLTVSDLDKLTAMLGEKVDECLGMSMIYELCTEAKDWMQNKMGMNDVIEDEEEKKKRKEQEEEEERARQRAEGTPVTPETFAAWKEKFDKEMEEKMGKKVDENEHKLTGRKFFETRDVVEVEESSDEEEDSLDSFP</sequence>
<feature type="compositionally biased region" description="Basic and acidic residues" evidence="1">
    <location>
        <begin position="176"/>
        <end position="211"/>
    </location>
</feature>
<dbReference type="InterPro" id="IPR016135">
    <property type="entry name" value="UBQ-conjugating_enzyme/RWD"/>
</dbReference>
<proteinExistence type="predicted"/>
<dbReference type="PROSITE" id="PS50908">
    <property type="entry name" value="RWD"/>
    <property type="match status" value="1"/>
</dbReference>
<dbReference type="InterPro" id="IPR006575">
    <property type="entry name" value="RWD_dom"/>
</dbReference>
<dbReference type="SUPFAM" id="SSF54495">
    <property type="entry name" value="UBC-like"/>
    <property type="match status" value="1"/>
</dbReference>